<evidence type="ECO:0000256" key="1">
    <source>
        <dbReference type="SAM" id="SignalP"/>
    </source>
</evidence>
<dbReference type="Pfam" id="PF03544">
    <property type="entry name" value="TonB_C"/>
    <property type="match status" value="1"/>
</dbReference>
<keyword evidence="5" id="KW-1185">Reference proteome</keyword>
<dbReference type="PANTHER" id="PTHR46825:SF9">
    <property type="entry name" value="BETA-LACTAMASE-RELATED DOMAIN-CONTAINING PROTEIN"/>
    <property type="match status" value="1"/>
</dbReference>
<dbReference type="InterPro" id="IPR050491">
    <property type="entry name" value="AmpC-like"/>
</dbReference>
<feature type="chain" id="PRO_5036454021" evidence="1">
    <location>
        <begin position="29"/>
        <end position="565"/>
    </location>
</feature>
<dbReference type="SUPFAM" id="SSF74653">
    <property type="entry name" value="TolA/TonB C-terminal domain"/>
    <property type="match status" value="1"/>
</dbReference>
<reference evidence="4 5" key="1">
    <citation type="submission" date="2020-08" db="EMBL/GenBank/DDBJ databases">
        <title>A Genomic Blueprint of the Chicken Gut Microbiome.</title>
        <authorList>
            <person name="Gilroy R."/>
            <person name="Ravi A."/>
            <person name="Getino M."/>
            <person name="Pursley I."/>
            <person name="Horton D.L."/>
            <person name="Alikhan N.-F."/>
            <person name="Baker D."/>
            <person name="Gharbi K."/>
            <person name="Hall N."/>
            <person name="Watson M."/>
            <person name="Adriaenssens E.M."/>
            <person name="Foster-Nyarko E."/>
            <person name="Jarju S."/>
            <person name="Secka A."/>
            <person name="Antonio M."/>
            <person name="Oren A."/>
            <person name="Chaudhuri R."/>
            <person name="La Ragione R.M."/>
            <person name="Hildebrand F."/>
            <person name="Pallen M.J."/>
        </authorList>
    </citation>
    <scope>NUCLEOTIDE SEQUENCE [LARGE SCALE GENOMIC DNA]</scope>
    <source>
        <strain evidence="4 5">Sa5BUN4</strain>
    </source>
</reference>
<sequence length="565" mass="61503">MTVATSMITFQRMGLAAALLVLASTTVAKPPAEAAFDAWLVAFNSNDKAKLQAFNAHHFADADLNLDYLLDSREETGGLDVVTVERNEPGIFVAMTRERSFPAYRRVTITAGAAGDTKLAEIKQEPQPLPEDEALKALDSFATQLARADRFSGALVIERNGKRLYGKAFGPADRENQVPVHLDTPFLFASQGKMFTAVAVLQMIDAGTLQFDDPVGKYLPDYPNKEMAKVTIRQLLTHQGGTGDIGVLQPEEGVNRAWARTIDDLIKLNGDRGPSFAPGSAFDYSNYGFLLLGALVEKVSGQSYYAYLDEHIFHPAGMAATHYPDREHMSGIARGYTRDDDGKLVPSASQLPWRGSPAGGGVSTVEDQLRFVGALKAGTLIPLPLLQEAIKQQTDWYGYGFISSGPEEFPHWGHGGGAAGTSAALSVYPTNDMTMACLSNRDPPICDRLLINLHWHLSPPAPAPSPCGATDARILATEALIVHREPFVIPRGPMGEEPVAGSCTRTRFKIDRSGVPVDLAIDESSGDRVLDVAARETLRRYRFKVMRGRDDSVHYLVFHSVGRTF</sequence>
<dbReference type="InterPro" id="IPR012338">
    <property type="entry name" value="Beta-lactam/transpept-like"/>
</dbReference>
<dbReference type="Gene3D" id="3.30.1150.10">
    <property type="match status" value="1"/>
</dbReference>
<dbReference type="RefSeq" id="WP_191768666.1">
    <property type="nucleotide sequence ID" value="NZ_JACSQS010000001.1"/>
</dbReference>
<feature type="domain" description="TonB C-terminal" evidence="3">
    <location>
        <begin position="505"/>
        <end position="552"/>
    </location>
</feature>
<dbReference type="PANTHER" id="PTHR46825">
    <property type="entry name" value="D-ALANYL-D-ALANINE-CARBOXYPEPTIDASE/ENDOPEPTIDASE AMPH"/>
    <property type="match status" value="1"/>
</dbReference>
<dbReference type="SUPFAM" id="SSF56601">
    <property type="entry name" value="beta-lactamase/transpeptidase-like"/>
    <property type="match status" value="1"/>
</dbReference>
<dbReference type="InterPro" id="IPR001466">
    <property type="entry name" value="Beta-lactam-related"/>
</dbReference>
<dbReference type="InterPro" id="IPR037682">
    <property type="entry name" value="TonB_C"/>
</dbReference>
<dbReference type="EMBL" id="JACSQS010000001">
    <property type="protein sequence ID" value="MBD7953008.1"/>
    <property type="molecule type" value="Genomic_DNA"/>
</dbReference>
<accession>A0A8X8FJK2</accession>
<evidence type="ECO:0000313" key="4">
    <source>
        <dbReference type="EMBL" id="MBD7953008.1"/>
    </source>
</evidence>
<dbReference type="AlphaFoldDB" id="A0A8X8FJK2"/>
<dbReference type="Proteomes" id="UP000636938">
    <property type="component" value="Unassembled WGS sequence"/>
</dbReference>
<keyword evidence="4" id="KW-0378">Hydrolase</keyword>
<proteinExistence type="predicted"/>
<evidence type="ECO:0000259" key="3">
    <source>
        <dbReference type="Pfam" id="PF03544"/>
    </source>
</evidence>
<keyword evidence="1" id="KW-0732">Signal</keyword>
<protein>
    <submittedName>
        <fullName evidence="4">Serine hydrolase</fullName>
    </submittedName>
</protein>
<gene>
    <name evidence="4" type="ORF">H9654_02220</name>
</gene>
<comment type="caution">
    <text evidence="4">The sequence shown here is derived from an EMBL/GenBank/DDBJ whole genome shotgun (WGS) entry which is preliminary data.</text>
</comment>
<dbReference type="GO" id="GO:0016787">
    <property type="term" value="F:hydrolase activity"/>
    <property type="evidence" value="ECO:0007669"/>
    <property type="project" value="UniProtKB-KW"/>
</dbReference>
<dbReference type="Pfam" id="PF00144">
    <property type="entry name" value="Beta-lactamase"/>
    <property type="match status" value="1"/>
</dbReference>
<feature type="signal peptide" evidence="1">
    <location>
        <begin position="1"/>
        <end position="28"/>
    </location>
</feature>
<organism evidence="4 5">
    <name type="scientific">Stenotrophomonas lacuserhaii</name>
    <dbReference type="NCBI Taxonomy" id="2760084"/>
    <lineage>
        <taxon>Bacteria</taxon>
        <taxon>Pseudomonadati</taxon>
        <taxon>Pseudomonadota</taxon>
        <taxon>Gammaproteobacteria</taxon>
        <taxon>Lysobacterales</taxon>
        <taxon>Lysobacteraceae</taxon>
        <taxon>Stenotrophomonas</taxon>
    </lineage>
</organism>
<evidence type="ECO:0000313" key="5">
    <source>
        <dbReference type="Proteomes" id="UP000636938"/>
    </source>
</evidence>
<feature type="domain" description="Beta-lactamase-related" evidence="2">
    <location>
        <begin position="143"/>
        <end position="445"/>
    </location>
</feature>
<dbReference type="GO" id="GO:0055085">
    <property type="term" value="P:transmembrane transport"/>
    <property type="evidence" value="ECO:0007669"/>
    <property type="project" value="InterPro"/>
</dbReference>
<dbReference type="Gene3D" id="3.40.710.10">
    <property type="entry name" value="DD-peptidase/beta-lactamase superfamily"/>
    <property type="match status" value="1"/>
</dbReference>
<evidence type="ECO:0000259" key="2">
    <source>
        <dbReference type="Pfam" id="PF00144"/>
    </source>
</evidence>
<name>A0A8X8FJK2_9GAMM</name>